<feature type="chain" id="PRO_5047469063" evidence="1">
    <location>
        <begin position="24"/>
        <end position="380"/>
    </location>
</feature>
<keyword evidence="1" id="KW-0732">Signal</keyword>
<evidence type="ECO:0000313" key="2">
    <source>
        <dbReference type="EMBL" id="UPZ15418.1"/>
    </source>
</evidence>
<dbReference type="PROSITE" id="PS51257">
    <property type="entry name" value="PROKAR_LIPOPROTEIN"/>
    <property type="match status" value="1"/>
</dbReference>
<protein>
    <submittedName>
        <fullName evidence="2">DUF2931 family protein</fullName>
    </submittedName>
</protein>
<dbReference type="Proteomes" id="UP000829998">
    <property type="component" value="Chromosome"/>
</dbReference>
<accession>A0ABY4LSX1</accession>
<dbReference type="InterPro" id="IPR021326">
    <property type="entry name" value="DUF2931"/>
</dbReference>
<dbReference type="Pfam" id="PF11153">
    <property type="entry name" value="DUF2931"/>
    <property type="match status" value="1"/>
</dbReference>
<reference evidence="2 3" key="1">
    <citation type="submission" date="2022-04" db="EMBL/GenBank/DDBJ databases">
        <authorList>
            <person name="Ra J.-S."/>
            <person name="Kim S.-B."/>
        </authorList>
    </citation>
    <scope>NUCLEOTIDE SEQUENCE [LARGE SCALE GENOMIC DNA]</scope>
    <source>
        <strain evidence="2 3">MMS21-Er5</strain>
    </source>
</reference>
<gene>
    <name evidence="2" type="ORF">M0M44_22045</name>
</gene>
<evidence type="ECO:0000256" key="1">
    <source>
        <dbReference type="SAM" id="SignalP"/>
    </source>
</evidence>
<dbReference type="RefSeq" id="WP_248727659.1">
    <property type="nucleotide sequence ID" value="NZ_CP096829.1"/>
</dbReference>
<feature type="signal peptide" evidence="1">
    <location>
        <begin position="1"/>
        <end position="23"/>
    </location>
</feature>
<evidence type="ECO:0000313" key="3">
    <source>
        <dbReference type="Proteomes" id="UP000829998"/>
    </source>
</evidence>
<organism evidence="2 3">
    <name type="scientific">Flavobacterium humidisoli</name>
    <dbReference type="NCBI Taxonomy" id="2937442"/>
    <lineage>
        <taxon>Bacteria</taxon>
        <taxon>Pseudomonadati</taxon>
        <taxon>Bacteroidota</taxon>
        <taxon>Flavobacteriia</taxon>
        <taxon>Flavobacteriales</taxon>
        <taxon>Flavobacteriaceae</taxon>
        <taxon>Flavobacterium</taxon>
    </lineage>
</organism>
<keyword evidence="3" id="KW-1185">Reference proteome</keyword>
<name>A0ABY4LSX1_9FLAO</name>
<sequence>MYPKVRFFLYCFLIIGLFCSCQPKDTFSWNAGLSGPKNYPSGAPFVEYFYQGKSIAGASSGTGADQGWGITSGGYVGGDRYKPVPDSMAVKWVCSVDNLVYKGGFKLPRDKMLELFKRKVIDSYGNQNDYSVIVAGMAPGGNITLWMQGGYATTEIAKFKILKGEEDQNIDDDYKKKDIKSWGNYLAYWKIHGIPYSVWEKGEKEYPYDIGFSSKDFTYGYHLTFITKEGSWFSLDKLNSFIPWEKNEIQTKKAIEKKHKSPVQLNIQWYTDEENYKERQWYDGKIVLPQNFEDFLKTRLYSRLLISIEKDEHKDAVYGKLLLKGRNQEKEIMIFKLGKYDYKLEKQLSPEYVLPKDFVFPKWEGREPIEFPELDYWQEK</sequence>
<dbReference type="EMBL" id="CP096829">
    <property type="protein sequence ID" value="UPZ15418.1"/>
    <property type="molecule type" value="Genomic_DNA"/>
</dbReference>
<proteinExistence type="predicted"/>